<dbReference type="OrthoDB" id="2679623at2"/>
<dbReference type="AlphaFoldDB" id="A0A1H6B6Y7"/>
<evidence type="ECO:0000313" key="3">
    <source>
        <dbReference type="Proteomes" id="UP000236723"/>
    </source>
</evidence>
<protein>
    <submittedName>
        <fullName evidence="2">Helix-turn-helix</fullName>
    </submittedName>
</protein>
<organism evidence="2 3">
    <name type="scientific">Thermomonospora echinospora</name>
    <dbReference type="NCBI Taxonomy" id="1992"/>
    <lineage>
        <taxon>Bacteria</taxon>
        <taxon>Bacillati</taxon>
        <taxon>Actinomycetota</taxon>
        <taxon>Actinomycetes</taxon>
        <taxon>Streptosporangiales</taxon>
        <taxon>Thermomonosporaceae</taxon>
        <taxon>Thermomonospora</taxon>
    </lineage>
</organism>
<dbReference type="Proteomes" id="UP000236723">
    <property type="component" value="Unassembled WGS sequence"/>
</dbReference>
<dbReference type="CDD" id="cd00093">
    <property type="entry name" value="HTH_XRE"/>
    <property type="match status" value="1"/>
</dbReference>
<proteinExistence type="predicted"/>
<dbReference type="GO" id="GO:0003677">
    <property type="term" value="F:DNA binding"/>
    <property type="evidence" value="ECO:0007669"/>
    <property type="project" value="InterPro"/>
</dbReference>
<dbReference type="RefSeq" id="WP_160147022.1">
    <property type="nucleotide sequence ID" value="NZ_FNVO01000006.1"/>
</dbReference>
<feature type="domain" description="HTH cro/C1-type" evidence="1">
    <location>
        <begin position="41"/>
        <end position="78"/>
    </location>
</feature>
<evidence type="ECO:0000313" key="2">
    <source>
        <dbReference type="EMBL" id="SEG56380.1"/>
    </source>
</evidence>
<dbReference type="InterPro" id="IPR010982">
    <property type="entry name" value="Lambda_DNA-bd_dom_sf"/>
</dbReference>
<keyword evidence="3" id="KW-1185">Reference proteome</keyword>
<dbReference type="PROSITE" id="PS50943">
    <property type="entry name" value="HTH_CROC1"/>
    <property type="match status" value="1"/>
</dbReference>
<dbReference type="InterPro" id="IPR001387">
    <property type="entry name" value="Cro/C1-type_HTH"/>
</dbReference>
<dbReference type="EMBL" id="FNVO01000006">
    <property type="protein sequence ID" value="SEG56380.1"/>
    <property type="molecule type" value="Genomic_DNA"/>
</dbReference>
<name>A0A1H6B6Y7_9ACTN</name>
<reference evidence="3" key="1">
    <citation type="submission" date="2016-10" db="EMBL/GenBank/DDBJ databases">
        <authorList>
            <person name="Varghese N."/>
            <person name="Submissions S."/>
        </authorList>
    </citation>
    <scope>NUCLEOTIDE SEQUENCE [LARGE SCALE GENOMIC DNA]</scope>
    <source>
        <strain evidence="3">DSM 43163</strain>
    </source>
</reference>
<gene>
    <name evidence="2" type="ORF">SAMN04489712_106308</name>
</gene>
<sequence>MADGRRSLAEILDGLCLRPVGRPDPYTNTELARLVNERGGDITDGYISHLRKGHRDNPTLQTLQDLAAALGVCPAVFVGGRLERLDEECPRRSFSAKLRHLFTAVYPPERGPYTPEDVAAAISAGGRYGTISASHIRDLLNPGPGSLPNPRLKHILGLADHFGLADEHGPQAAYFLDDRLAATIDAELADLMALRDAGVVDFVTRVAAHAPAWSPELRRQAVRAITQALESGDAGTGWVFPLTGERLSTE</sequence>
<evidence type="ECO:0000259" key="1">
    <source>
        <dbReference type="PROSITE" id="PS50943"/>
    </source>
</evidence>
<accession>A0A1H6B6Y7</accession>
<dbReference type="Gene3D" id="1.10.260.40">
    <property type="entry name" value="lambda repressor-like DNA-binding domains"/>
    <property type="match status" value="2"/>
</dbReference>